<organism evidence="1 2">
    <name type="scientific">Roseiconus lacunae</name>
    <dbReference type="NCBI Taxonomy" id="2605694"/>
    <lineage>
        <taxon>Bacteria</taxon>
        <taxon>Pseudomonadati</taxon>
        <taxon>Planctomycetota</taxon>
        <taxon>Planctomycetia</taxon>
        <taxon>Pirellulales</taxon>
        <taxon>Pirellulaceae</taxon>
        <taxon>Roseiconus</taxon>
    </lineage>
</organism>
<accession>A0ABT7PPP3</accession>
<sequence length="55" mass="6131">MERFDLFLQALVYTKFAARRSDATVCRSIPISSNGGLQKETGASVMNRFFTPDDA</sequence>
<evidence type="ECO:0000313" key="2">
    <source>
        <dbReference type="Proteomes" id="UP001239462"/>
    </source>
</evidence>
<gene>
    <name evidence="1" type="ORF">QTN89_22850</name>
</gene>
<proteinExistence type="predicted"/>
<name>A0ABT7PPP3_9BACT</name>
<comment type="caution">
    <text evidence="1">The sequence shown here is derived from an EMBL/GenBank/DDBJ whole genome shotgun (WGS) entry which is preliminary data.</text>
</comment>
<reference evidence="1 2" key="1">
    <citation type="submission" date="2023-06" db="EMBL/GenBank/DDBJ databases">
        <title>Roseiconus lacunae JC819 isolated from Gulf of Mannar region, Tamil Nadu.</title>
        <authorList>
            <person name="Pk S."/>
            <person name="Ch S."/>
            <person name="Ch V.R."/>
        </authorList>
    </citation>
    <scope>NUCLEOTIDE SEQUENCE [LARGE SCALE GENOMIC DNA]</scope>
    <source>
        <strain evidence="1 2">JC819</strain>
    </source>
</reference>
<dbReference type="Proteomes" id="UP001239462">
    <property type="component" value="Unassembled WGS sequence"/>
</dbReference>
<dbReference type="RefSeq" id="WP_289166079.1">
    <property type="nucleotide sequence ID" value="NZ_JASZZN010000020.1"/>
</dbReference>
<protein>
    <submittedName>
        <fullName evidence="1">Uncharacterized protein</fullName>
    </submittedName>
</protein>
<dbReference type="EMBL" id="JASZZN010000020">
    <property type="protein sequence ID" value="MDM4018308.1"/>
    <property type="molecule type" value="Genomic_DNA"/>
</dbReference>
<keyword evidence="2" id="KW-1185">Reference proteome</keyword>
<evidence type="ECO:0000313" key="1">
    <source>
        <dbReference type="EMBL" id="MDM4018308.1"/>
    </source>
</evidence>